<dbReference type="STRING" id="4097.A0A1S4DQT7"/>
<evidence type="ECO:0000256" key="6">
    <source>
        <dbReference type="ARBA" id="ARBA00023163"/>
    </source>
</evidence>
<dbReference type="PaxDb" id="4097-A0A1S4DQT7"/>
<dbReference type="GO" id="GO:0006952">
    <property type="term" value="P:defense response"/>
    <property type="evidence" value="ECO:0007669"/>
    <property type="project" value="UniProtKB-KW"/>
</dbReference>
<keyword evidence="5" id="KW-0238">DNA-binding</keyword>
<evidence type="ECO:0000256" key="9">
    <source>
        <dbReference type="SAM" id="MobiDB-lite"/>
    </source>
</evidence>
<dbReference type="SUPFAM" id="SSF54171">
    <property type="entry name" value="DNA-binding domain"/>
    <property type="match status" value="1"/>
</dbReference>
<dbReference type="AlphaFoldDB" id="A0A1S4DQT7"/>
<feature type="compositionally biased region" description="Basic and acidic residues" evidence="9">
    <location>
        <begin position="230"/>
        <end position="247"/>
    </location>
</feature>
<dbReference type="Gene3D" id="3.30.730.10">
    <property type="entry name" value="AP2/ERF domain"/>
    <property type="match status" value="1"/>
</dbReference>
<keyword evidence="8" id="KW-0175">Coiled coil</keyword>
<dbReference type="GO" id="GO:0005634">
    <property type="term" value="C:nucleus"/>
    <property type="evidence" value="ECO:0007669"/>
    <property type="project" value="UniProtKB-SubCell"/>
</dbReference>
<organism evidence="11">
    <name type="scientific">Nicotiana tabacum</name>
    <name type="common">Common tobacco</name>
    <dbReference type="NCBI Taxonomy" id="4097"/>
    <lineage>
        <taxon>Eukaryota</taxon>
        <taxon>Viridiplantae</taxon>
        <taxon>Streptophyta</taxon>
        <taxon>Embryophyta</taxon>
        <taxon>Tracheophyta</taxon>
        <taxon>Spermatophyta</taxon>
        <taxon>Magnoliopsida</taxon>
        <taxon>eudicotyledons</taxon>
        <taxon>Gunneridae</taxon>
        <taxon>Pentapetalae</taxon>
        <taxon>asterids</taxon>
        <taxon>lamiids</taxon>
        <taxon>Solanales</taxon>
        <taxon>Solanaceae</taxon>
        <taxon>Nicotianoideae</taxon>
        <taxon>Nicotianeae</taxon>
        <taxon>Nicotiana</taxon>
    </lineage>
</organism>
<feature type="domain" description="AP2/ERF" evidence="10">
    <location>
        <begin position="308"/>
        <end position="366"/>
    </location>
</feature>
<accession>A0A1S4DQT7</accession>
<feature type="region of interest" description="Disordered" evidence="9">
    <location>
        <begin position="207"/>
        <end position="300"/>
    </location>
</feature>
<dbReference type="GO" id="GO:0003700">
    <property type="term" value="F:DNA-binding transcription factor activity"/>
    <property type="evidence" value="ECO:0007669"/>
    <property type="project" value="InterPro"/>
</dbReference>
<gene>
    <name evidence="11" type="primary">LOC107832195</name>
</gene>
<dbReference type="RefSeq" id="XP_016515494.1">
    <property type="nucleotide sequence ID" value="XM_016660008.1"/>
</dbReference>
<evidence type="ECO:0000256" key="3">
    <source>
        <dbReference type="ARBA" id="ARBA00022821"/>
    </source>
</evidence>
<evidence type="ECO:0000256" key="5">
    <source>
        <dbReference type="ARBA" id="ARBA00023125"/>
    </source>
</evidence>
<evidence type="ECO:0000313" key="11">
    <source>
        <dbReference type="RefSeq" id="XP_016515494.1"/>
    </source>
</evidence>
<sequence length="434" mass="48465">MVNGVDFVMDSAVLGTFLGVLAEERRSITSREDLVLMEALDSYTTINLPGIMIEHMQKVAEFKDAKVGTRKQIFSKTTLEECECIDKVGGVGNTFTISQLINAQNSDIDEIRKLKARNAILEGQLSQLQEAPGSSSSQSTEVARLTKENADLRKQVEHLKEKVLNEQISANSRMDILLKTLASFSKPSPSNTKKFVYSELINDHVDQIPRSSSISETNSSKGSSEEGSEEDRTGHPSHPTKEVERGKKIPSFSRKGQITIFDQIPRSSSSSETNSSKGSSADEEVTSYSIKRKDAEANKKELKDEEKHYIGVRKRPWGKYAAEIRDSTRNGIRVWLGTFDTVEEAALAYDQAAFSMRGPLAFLNFPMEKVKESLQNINMNSNQLLDGLSPAAALKETHKIRMKNVKRRRNRKKKKAVLVFEDLGADLLEELLMS</sequence>
<dbReference type="SMR" id="A0A1S4DQT7"/>
<evidence type="ECO:0000256" key="1">
    <source>
        <dbReference type="ARBA" id="ARBA00004123"/>
    </source>
</evidence>
<keyword evidence="3" id="KW-0611">Plant defense</keyword>
<dbReference type="OrthoDB" id="1303972at2759"/>
<dbReference type="PANTHER" id="PTHR31190:SF72">
    <property type="entry name" value="AP2 DOMAIN CONTAINING PROTEIN, EXPRESSED"/>
    <property type="match status" value="1"/>
</dbReference>
<feature type="compositionally biased region" description="Low complexity" evidence="9">
    <location>
        <begin position="267"/>
        <end position="279"/>
    </location>
</feature>
<keyword evidence="7" id="KW-0539">Nucleus</keyword>
<dbReference type="InterPro" id="IPR036955">
    <property type="entry name" value="AP2/ERF_dom_sf"/>
</dbReference>
<dbReference type="InterPro" id="IPR016177">
    <property type="entry name" value="DNA-bd_dom_sf"/>
</dbReference>
<feature type="coiled-coil region" evidence="8">
    <location>
        <begin position="111"/>
        <end position="169"/>
    </location>
</feature>
<dbReference type="SMART" id="SM00380">
    <property type="entry name" value="AP2"/>
    <property type="match status" value="1"/>
</dbReference>
<evidence type="ECO:0000256" key="2">
    <source>
        <dbReference type="ARBA" id="ARBA00022745"/>
    </source>
</evidence>
<dbReference type="InterPro" id="IPR001471">
    <property type="entry name" value="AP2/ERF_dom"/>
</dbReference>
<dbReference type="Pfam" id="PF00847">
    <property type="entry name" value="AP2"/>
    <property type="match status" value="1"/>
</dbReference>
<dbReference type="GO" id="GO:0003677">
    <property type="term" value="F:DNA binding"/>
    <property type="evidence" value="ECO:0007669"/>
    <property type="project" value="UniProtKB-KW"/>
</dbReference>
<dbReference type="InterPro" id="IPR044808">
    <property type="entry name" value="ERF_plant"/>
</dbReference>
<feature type="compositionally biased region" description="Low complexity" evidence="9">
    <location>
        <begin position="211"/>
        <end position="222"/>
    </location>
</feature>
<evidence type="ECO:0000259" key="10">
    <source>
        <dbReference type="PROSITE" id="PS51032"/>
    </source>
</evidence>
<dbReference type="PANTHER" id="PTHR31190">
    <property type="entry name" value="DNA-BINDING DOMAIN"/>
    <property type="match status" value="1"/>
</dbReference>
<dbReference type="GO" id="GO:0009873">
    <property type="term" value="P:ethylene-activated signaling pathway"/>
    <property type="evidence" value="ECO:0007669"/>
    <property type="project" value="UniProtKB-KW"/>
</dbReference>
<evidence type="ECO:0000256" key="7">
    <source>
        <dbReference type="ARBA" id="ARBA00023242"/>
    </source>
</evidence>
<name>A0A1S4DQT7_TOBAC</name>
<proteinExistence type="predicted"/>
<dbReference type="KEGG" id="nta:107832195"/>
<reference evidence="11" key="1">
    <citation type="submission" date="2025-08" db="UniProtKB">
        <authorList>
            <consortium name="RefSeq"/>
        </authorList>
    </citation>
    <scope>IDENTIFICATION</scope>
</reference>
<dbReference type="PRINTS" id="PR00367">
    <property type="entry name" value="ETHRSPELEMNT"/>
</dbReference>
<dbReference type="FunFam" id="3.30.730.10:FF:000001">
    <property type="entry name" value="Ethylene-responsive transcription factor 2"/>
    <property type="match status" value="1"/>
</dbReference>
<evidence type="ECO:0000256" key="8">
    <source>
        <dbReference type="SAM" id="Coils"/>
    </source>
</evidence>
<feature type="compositionally biased region" description="Basic and acidic residues" evidence="9">
    <location>
        <begin position="291"/>
        <end position="300"/>
    </location>
</feature>
<protein>
    <recommendedName>
        <fullName evidence="10">AP2/ERF domain-containing protein</fullName>
    </recommendedName>
</protein>
<evidence type="ECO:0000256" key="4">
    <source>
        <dbReference type="ARBA" id="ARBA00023015"/>
    </source>
</evidence>
<dbReference type="PROSITE" id="PS51032">
    <property type="entry name" value="AP2_ERF"/>
    <property type="match status" value="1"/>
</dbReference>
<keyword evidence="4" id="KW-0805">Transcription regulation</keyword>
<dbReference type="CDD" id="cd00018">
    <property type="entry name" value="AP2"/>
    <property type="match status" value="1"/>
</dbReference>
<keyword evidence="6" id="KW-0804">Transcription</keyword>
<comment type="subcellular location">
    <subcellularLocation>
        <location evidence="1">Nucleus</location>
    </subcellularLocation>
</comment>
<keyword evidence="2" id="KW-0936">Ethylene signaling pathway</keyword>